<accession>A0AA41YUJ0</accession>
<organism evidence="1 2">
    <name type="scientific">Lichenifustis flavocetrariae</name>
    <dbReference type="NCBI Taxonomy" id="2949735"/>
    <lineage>
        <taxon>Bacteria</taxon>
        <taxon>Pseudomonadati</taxon>
        <taxon>Pseudomonadota</taxon>
        <taxon>Alphaproteobacteria</taxon>
        <taxon>Hyphomicrobiales</taxon>
        <taxon>Lichenihabitantaceae</taxon>
        <taxon>Lichenifustis</taxon>
    </lineage>
</organism>
<keyword evidence="2" id="KW-1185">Reference proteome</keyword>
<reference evidence="1" key="1">
    <citation type="submission" date="2022-05" db="EMBL/GenBank/DDBJ databases">
        <authorList>
            <person name="Pankratov T."/>
        </authorList>
    </citation>
    <scope>NUCLEOTIDE SEQUENCE</scope>
    <source>
        <strain evidence="1">BP6-180914</strain>
    </source>
</reference>
<dbReference type="NCBIfam" id="NF002614">
    <property type="entry name" value="PRK02265.1"/>
    <property type="match status" value="1"/>
</dbReference>
<evidence type="ECO:0000313" key="2">
    <source>
        <dbReference type="Proteomes" id="UP001165667"/>
    </source>
</evidence>
<dbReference type="Pfam" id="PF06314">
    <property type="entry name" value="ADC"/>
    <property type="match status" value="1"/>
</dbReference>
<protein>
    <submittedName>
        <fullName evidence="1">Acetoacetate decarboxylase</fullName>
    </submittedName>
</protein>
<name>A0AA41YUJ0_9HYPH</name>
<dbReference type="InterPro" id="IPR023375">
    <property type="entry name" value="ADC_dom_sf"/>
</dbReference>
<dbReference type="RefSeq" id="WP_282585188.1">
    <property type="nucleotide sequence ID" value="NZ_JAMOIM010000007.1"/>
</dbReference>
<dbReference type="SUPFAM" id="SSF160104">
    <property type="entry name" value="Acetoacetate decarboxylase-like"/>
    <property type="match status" value="1"/>
</dbReference>
<gene>
    <name evidence="1" type="ORF">M8523_12395</name>
</gene>
<comment type="caution">
    <text evidence="1">The sequence shown here is derived from an EMBL/GenBank/DDBJ whole genome shotgun (WGS) entry which is preliminary data.</text>
</comment>
<dbReference type="GO" id="GO:0016829">
    <property type="term" value="F:lyase activity"/>
    <property type="evidence" value="ECO:0007669"/>
    <property type="project" value="InterPro"/>
</dbReference>
<dbReference type="InterPro" id="IPR010451">
    <property type="entry name" value="Acetoacetate_decarboxylase"/>
</dbReference>
<proteinExistence type="predicted"/>
<evidence type="ECO:0000313" key="1">
    <source>
        <dbReference type="EMBL" id="MCW6508819.1"/>
    </source>
</evidence>
<dbReference type="Proteomes" id="UP001165667">
    <property type="component" value="Unassembled WGS sequence"/>
</dbReference>
<sequence length="249" mass="27753">MKAEDILRLRSTPLSSPSYPAGPYRFVDREYMTITYETDPALIREHLPEPIEPNAENIVVYEWIKMPDSSGFGDYTESGLVIPATFKGEDVSYVSQMYLDDQAPIAAGREIWGFPKKYAHPKLQLVKDTLTGTLEYAGQQVAMGTMAYKHVSMEGSRERTHTSLAKTQINLKVIPGIDGDAEICQLVALNIEDITIKGSWSGPARLHLIPHVNAPVADLPVRRIIGATHFIADLTLPYGRVVHDYRASR</sequence>
<dbReference type="AlphaFoldDB" id="A0AA41YUJ0"/>
<dbReference type="Gene3D" id="2.40.400.10">
    <property type="entry name" value="Acetoacetate decarboxylase-like"/>
    <property type="match status" value="1"/>
</dbReference>
<dbReference type="EMBL" id="JAMOIM010000007">
    <property type="protein sequence ID" value="MCW6508819.1"/>
    <property type="molecule type" value="Genomic_DNA"/>
</dbReference>